<protein>
    <submittedName>
        <fullName evidence="2">Uncharacterized protein</fullName>
    </submittedName>
</protein>
<dbReference type="Proteomes" id="UP000887013">
    <property type="component" value="Unassembled WGS sequence"/>
</dbReference>
<comment type="caution">
    <text evidence="2">The sequence shown here is derived from an EMBL/GenBank/DDBJ whole genome shotgun (WGS) entry which is preliminary data.</text>
</comment>
<keyword evidence="1" id="KW-0812">Transmembrane</keyword>
<keyword evidence="1" id="KW-1133">Transmembrane helix</keyword>
<dbReference type="EMBL" id="BMAW01096664">
    <property type="protein sequence ID" value="GFS75809.1"/>
    <property type="molecule type" value="Genomic_DNA"/>
</dbReference>
<proteinExistence type="predicted"/>
<organism evidence="2 3">
    <name type="scientific">Nephila pilipes</name>
    <name type="common">Giant wood spider</name>
    <name type="synonym">Nephila maculata</name>
    <dbReference type="NCBI Taxonomy" id="299642"/>
    <lineage>
        <taxon>Eukaryota</taxon>
        <taxon>Metazoa</taxon>
        <taxon>Ecdysozoa</taxon>
        <taxon>Arthropoda</taxon>
        <taxon>Chelicerata</taxon>
        <taxon>Arachnida</taxon>
        <taxon>Araneae</taxon>
        <taxon>Araneomorphae</taxon>
        <taxon>Entelegynae</taxon>
        <taxon>Araneoidea</taxon>
        <taxon>Nephilidae</taxon>
        <taxon>Nephila</taxon>
    </lineage>
</organism>
<evidence type="ECO:0000313" key="2">
    <source>
        <dbReference type="EMBL" id="GFS75809.1"/>
    </source>
</evidence>
<gene>
    <name evidence="2" type="ORF">NPIL_344791</name>
</gene>
<reference evidence="2" key="1">
    <citation type="submission" date="2020-08" db="EMBL/GenBank/DDBJ databases">
        <title>Multicomponent nature underlies the extraordinary mechanical properties of spider dragline silk.</title>
        <authorList>
            <person name="Kono N."/>
            <person name="Nakamura H."/>
            <person name="Mori M."/>
            <person name="Yoshida Y."/>
            <person name="Ohtoshi R."/>
            <person name="Malay A.D."/>
            <person name="Moran D.A.P."/>
            <person name="Tomita M."/>
            <person name="Numata K."/>
            <person name="Arakawa K."/>
        </authorList>
    </citation>
    <scope>NUCLEOTIDE SEQUENCE</scope>
</reference>
<keyword evidence="1" id="KW-0472">Membrane</keyword>
<sequence length="196" mass="23033">MDNYLYAMLFSEDLVSYVLKKNGINWNARNASTGQHPLTNQSLKDRNRFTPEIGEAVFDIMMEKFERIQVSYDVMIHKGITSIDEFRYKLAISSIMFLNKGYHEYYYLNLCTLFIGVVQCYFKIDSDLGRTFASCVALMLSYIVNFSIYKNIFAPFKDWFRLAIVAQCIRRKIAQDRMYKISTEHFSESEEQETAL</sequence>
<name>A0A8X6MSL7_NEPPI</name>
<evidence type="ECO:0000313" key="3">
    <source>
        <dbReference type="Proteomes" id="UP000887013"/>
    </source>
</evidence>
<evidence type="ECO:0000256" key="1">
    <source>
        <dbReference type="SAM" id="Phobius"/>
    </source>
</evidence>
<dbReference type="OrthoDB" id="6425508at2759"/>
<keyword evidence="3" id="KW-1185">Reference proteome</keyword>
<accession>A0A8X6MSL7</accession>
<feature type="transmembrane region" description="Helical" evidence="1">
    <location>
        <begin position="130"/>
        <end position="149"/>
    </location>
</feature>
<dbReference type="AlphaFoldDB" id="A0A8X6MSL7"/>
<feature type="transmembrane region" description="Helical" evidence="1">
    <location>
        <begin position="105"/>
        <end position="124"/>
    </location>
</feature>